<dbReference type="EMBL" id="CP001124">
    <property type="protein sequence ID" value="ADO00795.1"/>
    <property type="molecule type" value="Genomic_DNA"/>
</dbReference>
<reference evidence="1 2" key="1">
    <citation type="submission" date="2008-07" db="EMBL/GenBank/DDBJ databases">
        <title>Complete sequence of Geobacter bemidjiensis BEM.</title>
        <authorList>
            <consortium name="US DOE Joint Genome Institute"/>
            <person name="Lucas S."/>
            <person name="Copeland A."/>
            <person name="Lapidus A."/>
            <person name="Glavina del Rio T."/>
            <person name="Dalin E."/>
            <person name="Tice H."/>
            <person name="Bruce D."/>
            <person name="Goodwin L."/>
            <person name="Pitluck S."/>
            <person name="Kiss H."/>
            <person name="Brettin T."/>
            <person name="Detter J.C."/>
            <person name="Han C."/>
            <person name="Kuske C.R."/>
            <person name="Schmutz J."/>
            <person name="Larimer F."/>
            <person name="Land M."/>
            <person name="Hauser L."/>
            <person name="Kyrpides N."/>
            <person name="Lykidis A."/>
            <person name="Lovley D."/>
            <person name="Richardson P."/>
        </authorList>
    </citation>
    <scope>NUCLEOTIDE SEQUENCE [LARGE SCALE GENOMIC DNA]</scope>
    <source>
        <strain evidence="2">ATCC BAA-1014 / DSM 16622 / JCM 12645 / Bem</strain>
    </source>
</reference>
<keyword evidence="2" id="KW-1185">Reference proteome</keyword>
<proteinExistence type="predicted"/>
<dbReference type="STRING" id="404380.Gbem_4094"/>
<dbReference type="AlphaFoldDB" id="E1P6A0"/>
<sequence length="57" mass="6307">MDNVSPGSKYRVTAVGNLYKPRGSHKSKSAEKTVTYSYGTIYAAIARFYHPEKGEPP</sequence>
<dbReference type="Proteomes" id="UP000008825">
    <property type="component" value="Chromosome"/>
</dbReference>
<organism evidence="1 2">
    <name type="scientific">Citrifermentans bemidjiense (strain ATCC BAA-1014 / DSM 16622 / JCM 12645 / Bem)</name>
    <name type="common">Geobacter bemidjiensis</name>
    <dbReference type="NCBI Taxonomy" id="404380"/>
    <lineage>
        <taxon>Bacteria</taxon>
        <taxon>Pseudomonadati</taxon>
        <taxon>Thermodesulfobacteriota</taxon>
        <taxon>Desulfuromonadia</taxon>
        <taxon>Geobacterales</taxon>
        <taxon>Geobacteraceae</taxon>
        <taxon>Citrifermentans</taxon>
    </lineage>
</organism>
<dbReference type="KEGG" id="gbm:Gbem_4094"/>
<accession>E1P6A0</accession>
<evidence type="ECO:0000313" key="2">
    <source>
        <dbReference type="Proteomes" id="UP000008825"/>
    </source>
</evidence>
<reference evidence="1 2" key="2">
    <citation type="journal article" date="2010" name="BMC Genomics">
        <title>The genome of Geobacter bemidjiensis, exemplar for the subsurface clade of Geobacter species that predominate in Fe(III)-reducing subsurface environments.</title>
        <authorList>
            <person name="Aklujkar M."/>
            <person name="Young N.D."/>
            <person name="Holmes D."/>
            <person name="Chavan M."/>
            <person name="Risso C."/>
            <person name="Kiss H.E."/>
            <person name="Han C.S."/>
            <person name="Land M.L."/>
            <person name="Lovley D.R."/>
        </authorList>
    </citation>
    <scope>NUCLEOTIDE SEQUENCE [LARGE SCALE GENOMIC DNA]</scope>
    <source>
        <strain evidence="2">ATCC BAA-1014 / DSM 16622 / JCM 12645 / Bem</strain>
    </source>
</reference>
<dbReference type="HOGENOM" id="CLU_2990248_0_0_7"/>
<evidence type="ECO:0000313" key="1">
    <source>
        <dbReference type="EMBL" id="ADO00795.1"/>
    </source>
</evidence>
<dbReference type="RefSeq" id="WP_012530235.1">
    <property type="nucleotide sequence ID" value="NC_011146.1"/>
</dbReference>
<gene>
    <name evidence="1" type="ordered locus">Gbem_4094</name>
</gene>
<protein>
    <submittedName>
        <fullName evidence="1">Uncharacterized protein</fullName>
    </submittedName>
</protein>
<name>E1P6A0_CITBB</name>